<evidence type="ECO:0000256" key="9">
    <source>
        <dbReference type="ARBA" id="ARBA00023204"/>
    </source>
</evidence>
<protein>
    <recommendedName>
        <fullName evidence="2">DNA-(apurinic or apyrimidinic site) lyase</fullName>
        <ecNumber evidence="2">4.2.99.18</ecNumber>
    </recommendedName>
</protein>
<feature type="domain" description="Formamidopyrimidine-DNA glycosylase catalytic" evidence="15">
    <location>
        <begin position="2"/>
        <end position="94"/>
    </location>
</feature>
<dbReference type="InterPro" id="IPR000214">
    <property type="entry name" value="Znf_DNA_glyclase/AP_lyase"/>
</dbReference>
<dbReference type="PANTHER" id="PTHR42697">
    <property type="entry name" value="ENDONUCLEASE 8"/>
    <property type="match status" value="1"/>
</dbReference>
<dbReference type="CDD" id="cd08970">
    <property type="entry name" value="AcNei1_N"/>
    <property type="match status" value="1"/>
</dbReference>
<dbReference type="Pfam" id="PF06831">
    <property type="entry name" value="H2TH"/>
    <property type="match status" value="1"/>
</dbReference>
<evidence type="ECO:0000256" key="4">
    <source>
        <dbReference type="ARBA" id="ARBA00022763"/>
    </source>
</evidence>
<keyword evidence="3" id="KW-0479">Metal-binding</keyword>
<dbReference type="SMART" id="SM00898">
    <property type="entry name" value="Fapy_DNA_glyco"/>
    <property type="match status" value="1"/>
</dbReference>
<dbReference type="OrthoDB" id="9800855at2"/>
<reference evidence="17" key="1">
    <citation type="submission" date="2015-07" db="EMBL/GenBank/DDBJ databases">
        <authorList>
            <person name="Rodrigo-Torres Lidia"/>
            <person name="Arahal R.David."/>
        </authorList>
    </citation>
    <scope>NUCLEOTIDE SEQUENCE [LARGE SCALE GENOMIC DNA]</scope>
    <source>
        <strain evidence="17">CECT 5112</strain>
    </source>
</reference>
<dbReference type="SMART" id="SM01232">
    <property type="entry name" value="H2TH"/>
    <property type="match status" value="1"/>
</dbReference>
<dbReference type="InterPro" id="IPR015886">
    <property type="entry name" value="H2TH_FPG"/>
</dbReference>
<dbReference type="GO" id="GO:0008270">
    <property type="term" value="F:zinc ion binding"/>
    <property type="evidence" value="ECO:0007669"/>
    <property type="project" value="UniProtKB-KW"/>
</dbReference>
<evidence type="ECO:0000256" key="2">
    <source>
        <dbReference type="ARBA" id="ARBA00012720"/>
    </source>
</evidence>
<evidence type="ECO:0000256" key="5">
    <source>
        <dbReference type="ARBA" id="ARBA00022771"/>
    </source>
</evidence>
<evidence type="ECO:0000256" key="1">
    <source>
        <dbReference type="ARBA" id="ARBA00009409"/>
    </source>
</evidence>
<evidence type="ECO:0000313" key="17">
    <source>
        <dbReference type="Proteomes" id="UP000053235"/>
    </source>
</evidence>
<keyword evidence="10 16" id="KW-0456">Lyase</keyword>
<sequence>MPEGHTIHRAARDHRKIIKNRYLAVSSPQGRFEDGAAWLNGRLCEEVEAYGKHLIYRFEGETFLHVHLGLFGRIRKRKLPEPEPRGAVRIRMIGDTHLIDINGPTVCEILDPDDLTKLTSRIGPDILRSDADPEKVFARISKSRSSIGKLLMNQAVLAGIGNIYRSEILWRQGIHPDRPGKDLSRDDFERLWTDAVHLLEIGVKRNAIITVDEAAPGRGRYRERVNIFGKRSCPTCAGDITQVEIDTRKAYFCATCQTD</sequence>
<dbReference type="PROSITE" id="PS51068">
    <property type="entry name" value="FPG_CAT"/>
    <property type="match status" value="1"/>
</dbReference>
<dbReference type="Pfam" id="PF01149">
    <property type="entry name" value="Fapy_DNA_glyco"/>
    <property type="match status" value="1"/>
</dbReference>
<dbReference type="Gene3D" id="3.20.190.10">
    <property type="entry name" value="MutM-like, N-terminal"/>
    <property type="match status" value="1"/>
</dbReference>
<keyword evidence="7" id="KW-0862">Zinc</keyword>
<dbReference type="GO" id="GO:0140078">
    <property type="term" value="F:class I DNA-(apurinic or apyrimidinic site) endonuclease activity"/>
    <property type="evidence" value="ECO:0007669"/>
    <property type="project" value="UniProtKB-EC"/>
</dbReference>
<proteinExistence type="inferred from homology"/>
<evidence type="ECO:0000259" key="14">
    <source>
        <dbReference type="PROSITE" id="PS51066"/>
    </source>
</evidence>
<dbReference type="RefSeq" id="WP_082428848.1">
    <property type="nucleotide sequence ID" value="NZ_CXWD01000001.1"/>
</dbReference>
<evidence type="ECO:0000259" key="15">
    <source>
        <dbReference type="PROSITE" id="PS51068"/>
    </source>
</evidence>
<dbReference type="GO" id="GO:0006284">
    <property type="term" value="P:base-excision repair"/>
    <property type="evidence" value="ECO:0007669"/>
    <property type="project" value="InterPro"/>
</dbReference>
<keyword evidence="9" id="KW-0234">DNA repair</keyword>
<evidence type="ECO:0000256" key="3">
    <source>
        <dbReference type="ARBA" id="ARBA00022723"/>
    </source>
</evidence>
<keyword evidence="5 13" id="KW-0863">Zinc-finger</keyword>
<keyword evidence="12 16" id="KW-0326">Glycosidase</keyword>
<dbReference type="InterPro" id="IPR012319">
    <property type="entry name" value="FPG_cat"/>
</dbReference>
<evidence type="ECO:0000313" key="16">
    <source>
        <dbReference type="EMBL" id="CTQ64309.1"/>
    </source>
</evidence>
<dbReference type="PANTHER" id="PTHR42697:SF1">
    <property type="entry name" value="ENDONUCLEASE 8"/>
    <property type="match status" value="1"/>
</dbReference>
<dbReference type="InterPro" id="IPR035937">
    <property type="entry name" value="FPG_N"/>
</dbReference>
<comment type="similarity">
    <text evidence="1">Belongs to the FPG family.</text>
</comment>
<keyword evidence="17" id="KW-1185">Reference proteome</keyword>
<dbReference type="AlphaFoldDB" id="A0A0M6ZNF3"/>
<dbReference type="GO" id="GO:0000703">
    <property type="term" value="F:oxidized pyrimidine nucleobase lesion DNA N-glycosylase activity"/>
    <property type="evidence" value="ECO:0007669"/>
    <property type="project" value="TreeGrafter"/>
</dbReference>
<evidence type="ECO:0000256" key="8">
    <source>
        <dbReference type="ARBA" id="ARBA00023125"/>
    </source>
</evidence>
<dbReference type="Gene3D" id="1.10.8.50">
    <property type="match status" value="1"/>
</dbReference>
<dbReference type="GO" id="GO:0003684">
    <property type="term" value="F:damaged DNA binding"/>
    <property type="evidence" value="ECO:0007669"/>
    <property type="project" value="InterPro"/>
</dbReference>
<dbReference type="EC" id="4.2.99.18" evidence="2"/>
<dbReference type="EMBL" id="CXWD01000001">
    <property type="protein sequence ID" value="CTQ64309.1"/>
    <property type="molecule type" value="Genomic_DNA"/>
</dbReference>
<accession>A0A0M6ZNF3</accession>
<gene>
    <name evidence="16" type="primary">nei1</name>
    <name evidence="16" type="ORF">LAX5112_00252</name>
</gene>
<organism evidence="16 17">
    <name type="scientific">Roseibium alexandrii</name>
    <dbReference type="NCBI Taxonomy" id="388408"/>
    <lineage>
        <taxon>Bacteria</taxon>
        <taxon>Pseudomonadati</taxon>
        <taxon>Pseudomonadota</taxon>
        <taxon>Alphaproteobacteria</taxon>
        <taxon>Hyphomicrobiales</taxon>
        <taxon>Stappiaceae</taxon>
        <taxon>Roseibium</taxon>
    </lineage>
</organism>
<dbReference type="SUPFAM" id="SSF81624">
    <property type="entry name" value="N-terminal domain of MutM-like DNA repair proteins"/>
    <property type="match status" value="1"/>
</dbReference>
<keyword evidence="6 16" id="KW-0378">Hydrolase</keyword>
<dbReference type="Proteomes" id="UP000053235">
    <property type="component" value="Unassembled WGS sequence"/>
</dbReference>
<evidence type="ECO:0000256" key="11">
    <source>
        <dbReference type="ARBA" id="ARBA00023268"/>
    </source>
</evidence>
<dbReference type="SUPFAM" id="SSF57716">
    <property type="entry name" value="Glucocorticoid receptor-like (DNA-binding domain)"/>
    <property type="match status" value="1"/>
</dbReference>
<dbReference type="InterPro" id="IPR010979">
    <property type="entry name" value="Ribosomal_uS13-like_H2TH"/>
</dbReference>
<keyword evidence="4" id="KW-0227">DNA damage</keyword>
<evidence type="ECO:0000256" key="7">
    <source>
        <dbReference type="ARBA" id="ARBA00022833"/>
    </source>
</evidence>
<keyword evidence="8" id="KW-0238">DNA-binding</keyword>
<name>A0A0M6ZNF3_9HYPH</name>
<dbReference type="STRING" id="388408.LAX5112_00252"/>
<keyword evidence="11" id="KW-0511">Multifunctional enzyme</keyword>
<dbReference type="PROSITE" id="PS51066">
    <property type="entry name" value="ZF_FPG_2"/>
    <property type="match status" value="1"/>
</dbReference>
<dbReference type="SUPFAM" id="SSF46946">
    <property type="entry name" value="S13-like H2TH domain"/>
    <property type="match status" value="1"/>
</dbReference>
<evidence type="ECO:0000256" key="12">
    <source>
        <dbReference type="ARBA" id="ARBA00023295"/>
    </source>
</evidence>
<evidence type="ECO:0000256" key="6">
    <source>
        <dbReference type="ARBA" id="ARBA00022801"/>
    </source>
</evidence>
<evidence type="ECO:0000256" key="13">
    <source>
        <dbReference type="PROSITE-ProRule" id="PRU00391"/>
    </source>
</evidence>
<feature type="domain" description="FPG-type" evidence="14">
    <location>
        <begin position="226"/>
        <end position="258"/>
    </location>
</feature>
<evidence type="ECO:0000256" key="10">
    <source>
        <dbReference type="ARBA" id="ARBA00023239"/>
    </source>
</evidence>